<reference evidence="8 9" key="1">
    <citation type="submission" date="2017-08" db="EMBL/GenBank/DDBJ databases">
        <title>Infants hospitalized years apart are colonized by the same room-sourced microbial strains.</title>
        <authorList>
            <person name="Brooks B."/>
            <person name="Olm M.R."/>
            <person name="Firek B.A."/>
            <person name="Baker R."/>
            <person name="Thomas B.C."/>
            <person name="Morowitz M.J."/>
            <person name="Banfield J.F."/>
        </authorList>
    </citation>
    <scope>NUCLEOTIDE SEQUENCE [LARGE SCALE GENOMIC DNA]</scope>
    <source>
        <strain evidence="8">S2_005_002_R2_29</strain>
    </source>
</reference>
<evidence type="ECO:0000313" key="9">
    <source>
        <dbReference type="Proteomes" id="UP000249417"/>
    </source>
</evidence>
<dbReference type="AlphaFoldDB" id="A0A2W5N6C0"/>
<keyword evidence="7" id="KW-0139">CF(1)</keyword>
<keyword evidence="7" id="KW-1003">Cell membrane</keyword>
<keyword evidence="6 7" id="KW-0066">ATP synthesis</keyword>
<dbReference type="InterPro" id="IPR026015">
    <property type="entry name" value="ATP_synth_OSCP/delta_N_sf"/>
</dbReference>
<dbReference type="PANTHER" id="PTHR11910">
    <property type="entry name" value="ATP SYNTHASE DELTA CHAIN"/>
    <property type="match status" value="1"/>
</dbReference>
<comment type="subcellular location">
    <subcellularLocation>
        <location evidence="7">Cell membrane</location>
        <topology evidence="7">Peripheral membrane protein</topology>
    </subcellularLocation>
    <subcellularLocation>
        <location evidence="1">Membrane</location>
    </subcellularLocation>
</comment>
<dbReference type="NCBIfam" id="TIGR01145">
    <property type="entry name" value="ATP_synt_delta"/>
    <property type="match status" value="1"/>
</dbReference>
<name>A0A2W5N6C0_9BACT</name>
<comment type="caution">
    <text evidence="8">The sequence shown here is derived from an EMBL/GenBank/DDBJ whole genome shotgun (WGS) entry which is preliminary data.</text>
</comment>
<dbReference type="InterPro" id="IPR000711">
    <property type="entry name" value="ATPase_OSCP/dsu"/>
</dbReference>
<dbReference type="EMBL" id="QFQB01000009">
    <property type="protein sequence ID" value="PZQ47849.1"/>
    <property type="molecule type" value="Genomic_DNA"/>
</dbReference>
<evidence type="ECO:0000256" key="1">
    <source>
        <dbReference type="ARBA" id="ARBA00004370"/>
    </source>
</evidence>
<accession>A0A2W5N6C0</accession>
<dbReference type="GO" id="GO:0046933">
    <property type="term" value="F:proton-transporting ATP synthase activity, rotational mechanism"/>
    <property type="evidence" value="ECO:0007669"/>
    <property type="project" value="UniProtKB-UniRule"/>
</dbReference>
<evidence type="ECO:0000256" key="4">
    <source>
        <dbReference type="ARBA" id="ARBA00023065"/>
    </source>
</evidence>
<comment type="function">
    <text evidence="7">This protein is part of the stalk that links CF(0) to CF(1). It either transmits conformational changes from CF(0) to CF(1) or is implicated in proton conduction.</text>
</comment>
<protein>
    <recommendedName>
        <fullName evidence="7">ATP synthase subunit delta</fullName>
    </recommendedName>
    <alternativeName>
        <fullName evidence="7">ATP synthase F(1) sector subunit delta</fullName>
    </alternativeName>
    <alternativeName>
        <fullName evidence="7">F-type ATPase subunit delta</fullName>
        <shortName evidence="7">F-ATPase subunit delta</shortName>
    </alternativeName>
</protein>
<evidence type="ECO:0000256" key="2">
    <source>
        <dbReference type="ARBA" id="ARBA00022448"/>
    </source>
</evidence>
<keyword evidence="2 7" id="KW-0813">Transport</keyword>
<keyword evidence="3 7" id="KW-0375">Hydrogen ion transport</keyword>
<comment type="similarity">
    <text evidence="7">Belongs to the ATPase delta chain family.</text>
</comment>
<organism evidence="8 9">
    <name type="scientific">Micavibrio aeruginosavorus</name>
    <dbReference type="NCBI Taxonomy" id="349221"/>
    <lineage>
        <taxon>Bacteria</taxon>
        <taxon>Pseudomonadati</taxon>
        <taxon>Bdellovibrionota</taxon>
        <taxon>Bdellovibrionia</taxon>
        <taxon>Bdellovibrionales</taxon>
        <taxon>Pseudobdellovibrionaceae</taxon>
        <taxon>Micavibrio</taxon>
    </lineage>
</organism>
<keyword evidence="4 7" id="KW-0406">Ion transport</keyword>
<keyword evidence="5 7" id="KW-0472">Membrane</keyword>
<dbReference type="Pfam" id="PF00213">
    <property type="entry name" value="OSCP"/>
    <property type="match status" value="1"/>
</dbReference>
<evidence type="ECO:0000313" key="8">
    <source>
        <dbReference type="EMBL" id="PZQ47849.1"/>
    </source>
</evidence>
<evidence type="ECO:0000256" key="6">
    <source>
        <dbReference type="ARBA" id="ARBA00023310"/>
    </source>
</evidence>
<evidence type="ECO:0000256" key="5">
    <source>
        <dbReference type="ARBA" id="ARBA00023136"/>
    </source>
</evidence>
<gene>
    <name evidence="7 8" type="primary">atpH</name>
    <name evidence="8" type="ORF">DI551_02480</name>
</gene>
<dbReference type="Gene3D" id="1.10.520.20">
    <property type="entry name" value="N-terminal domain of the delta subunit of the F1F0-ATP synthase"/>
    <property type="match status" value="1"/>
</dbReference>
<dbReference type="HAMAP" id="MF_01416">
    <property type="entry name" value="ATP_synth_delta_bact"/>
    <property type="match status" value="1"/>
</dbReference>
<evidence type="ECO:0000256" key="3">
    <source>
        <dbReference type="ARBA" id="ARBA00022781"/>
    </source>
</evidence>
<comment type="function">
    <text evidence="7">F(1)F(0) ATP synthase produces ATP from ADP in the presence of a proton or sodium gradient. F-type ATPases consist of two structural domains, F(1) containing the extramembraneous catalytic core and F(0) containing the membrane proton channel, linked together by a central stalk and a peripheral stalk. During catalysis, ATP synthesis in the catalytic domain of F(1) is coupled via a rotary mechanism of the central stalk subunits to proton translocation.</text>
</comment>
<evidence type="ECO:0000256" key="7">
    <source>
        <dbReference type="HAMAP-Rule" id="MF_01416"/>
    </source>
</evidence>
<dbReference type="GO" id="GO:0045259">
    <property type="term" value="C:proton-transporting ATP synthase complex"/>
    <property type="evidence" value="ECO:0007669"/>
    <property type="project" value="UniProtKB-KW"/>
</dbReference>
<dbReference type="GO" id="GO:0005886">
    <property type="term" value="C:plasma membrane"/>
    <property type="evidence" value="ECO:0007669"/>
    <property type="project" value="UniProtKB-SubCell"/>
</dbReference>
<dbReference type="Proteomes" id="UP000249417">
    <property type="component" value="Unassembled WGS sequence"/>
</dbReference>
<proteinExistence type="inferred from homology"/>
<sequence>MASNNRSSGTAAFRYASSLVDLAVEQGAIPQIEQDVADFTAMMASSGDLKTMLRSPLVKASAQAAAVGALADAAKFSPLFKNFLLTLAANRRLKDAEAIMKAVTATISGRRGEVRAKVQSAVALSSAQKKALEEQLSKTIGQPVAIDASVNTALIGGVVVTLGSLMIDDSVKAKLENLSRTMKYNGAQAA</sequence>
<dbReference type="PRINTS" id="PR00125">
    <property type="entry name" value="ATPASEDELTA"/>
</dbReference>
<dbReference type="SUPFAM" id="SSF47928">
    <property type="entry name" value="N-terminal domain of the delta subunit of the F1F0-ATP synthase"/>
    <property type="match status" value="1"/>
</dbReference>